<dbReference type="PANTHER" id="PTHR45657:SF9">
    <property type="entry name" value="OS08G0497300 PROTEIN"/>
    <property type="match status" value="1"/>
</dbReference>
<name>A0A1D6GUE6_MAIZE</name>
<evidence type="ECO:0000313" key="1">
    <source>
        <dbReference type="EMBL" id="AQK66596.1"/>
    </source>
</evidence>
<proteinExistence type="predicted"/>
<dbReference type="InterPro" id="IPR036865">
    <property type="entry name" value="CRAL-TRIO_dom_sf"/>
</dbReference>
<dbReference type="SUPFAM" id="SSF52087">
    <property type="entry name" value="CRAL/TRIO domain"/>
    <property type="match status" value="1"/>
</dbReference>
<dbReference type="InParanoid" id="A0A1D6GUE6"/>
<dbReference type="PANTHER" id="PTHR45657">
    <property type="entry name" value="CRAL-TRIO DOMAIN-CONTAINING PROTEIN YKL091C-RELATED"/>
    <property type="match status" value="1"/>
</dbReference>
<dbReference type="AlphaFoldDB" id="A0A1D6GUE6"/>
<organism evidence="1">
    <name type="scientific">Zea mays</name>
    <name type="common">Maize</name>
    <dbReference type="NCBI Taxonomy" id="4577"/>
    <lineage>
        <taxon>Eukaryota</taxon>
        <taxon>Viridiplantae</taxon>
        <taxon>Streptophyta</taxon>
        <taxon>Embryophyta</taxon>
        <taxon>Tracheophyta</taxon>
        <taxon>Spermatophyta</taxon>
        <taxon>Magnoliopsida</taxon>
        <taxon>Liliopsida</taxon>
        <taxon>Poales</taxon>
        <taxon>Poaceae</taxon>
        <taxon>PACMAD clade</taxon>
        <taxon>Panicoideae</taxon>
        <taxon>Andropogonodae</taxon>
        <taxon>Andropogoneae</taxon>
        <taxon>Tripsacinae</taxon>
        <taxon>Zea</taxon>
    </lineage>
</organism>
<dbReference type="InterPro" id="IPR051026">
    <property type="entry name" value="PI/PC_transfer"/>
</dbReference>
<sequence>MPVLETHGLVQVLGSIYQSGLLEVIDSSELPKFLGGSCTCSDKGGCLGSNKGSWNDPYILKLIHNLEAGCTREIKPVSEGEERNSSSFRLEQMKVTL</sequence>
<gene>
    <name evidence="1" type="ORF">ZEAMMB73_Zm00001d014589</name>
</gene>
<protein>
    <submittedName>
        <fullName evidence="1">Phosphatidylinositol/phosphatidylcholine transfer protein SFH13</fullName>
    </submittedName>
</protein>
<dbReference type="ExpressionAtlas" id="A0A1D6GUE6">
    <property type="expression patterns" value="baseline and differential"/>
</dbReference>
<dbReference type="Gene3D" id="3.40.525.10">
    <property type="entry name" value="CRAL-TRIO lipid binding domain"/>
    <property type="match status" value="1"/>
</dbReference>
<dbReference type="OMA" id="NKGSWND"/>
<reference evidence="1" key="1">
    <citation type="submission" date="2015-12" db="EMBL/GenBank/DDBJ databases">
        <title>Update maize B73 reference genome by single molecule sequencing technologies.</title>
        <authorList>
            <consortium name="Maize Genome Sequencing Project"/>
            <person name="Ware D."/>
        </authorList>
    </citation>
    <scope>NUCLEOTIDE SEQUENCE</scope>
    <source>
        <tissue evidence="1">Seedling</tissue>
    </source>
</reference>
<accession>A0A1D6GUE6</accession>
<dbReference type="EMBL" id="CM000781">
    <property type="protein sequence ID" value="AQK66596.1"/>
    <property type="molecule type" value="Genomic_DNA"/>
</dbReference>
<dbReference type="STRING" id="4577.A0A1D6GUE6"/>